<accession>A0A511FJD9</accession>
<evidence type="ECO:0000313" key="2">
    <source>
        <dbReference type="EMBL" id="GEL49349.1"/>
    </source>
</evidence>
<protein>
    <submittedName>
        <fullName evidence="2">Uncharacterized protein</fullName>
    </submittedName>
</protein>
<evidence type="ECO:0000256" key="1">
    <source>
        <dbReference type="SAM" id="MobiDB-lite"/>
    </source>
</evidence>
<gene>
    <name evidence="2" type="ORF">ATR01nite_04240</name>
</gene>
<comment type="caution">
    <text evidence="2">The sequence shown here is derived from an EMBL/GenBank/DDBJ whole genome shotgun (WGS) entry which is preliminary data.</text>
</comment>
<sequence>MPGQIRQIRAVAPKAGHQFHGPRQFKNLPPAHIPQKGDHVVLKMLGGLRIRRSGPTGIRPDAMLATAGAYILELGHMFKLGLNNRRHGLTILVKDEGLLR</sequence>
<organism evidence="2 3">
    <name type="scientific">Acetobacter tropicalis</name>
    <dbReference type="NCBI Taxonomy" id="104102"/>
    <lineage>
        <taxon>Bacteria</taxon>
        <taxon>Pseudomonadati</taxon>
        <taxon>Pseudomonadota</taxon>
        <taxon>Alphaproteobacteria</taxon>
        <taxon>Acetobacterales</taxon>
        <taxon>Acetobacteraceae</taxon>
        <taxon>Acetobacter</taxon>
    </lineage>
</organism>
<proteinExistence type="predicted"/>
<name>A0A511FJD9_9PROT</name>
<feature type="region of interest" description="Disordered" evidence="1">
    <location>
        <begin position="1"/>
        <end position="20"/>
    </location>
</feature>
<reference evidence="2 3" key="1">
    <citation type="submission" date="2019-07" db="EMBL/GenBank/DDBJ databases">
        <title>Whole genome shotgun sequence of Acetobacter tropicalis NBRC 16470.</title>
        <authorList>
            <person name="Hosoyama A."/>
            <person name="Uohara A."/>
            <person name="Ohji S."/>
            <person name="Ichikawa N."/>
        </authorList>
    </citation>
    <scope>NUCLEOTIDE SEQUENCE [LARGE SCALE GENOMIC DNA]</scope>
    <source>
        <strain evidence="2 3">NBRC 16470</strain>
    </source>
</reference>
<dbReference type="EMBL" id="BJVR01000002">
    <property type="protein sequence ID" value="GEL49349.1"/>
    <property type="molecule type" value="Genomic_DNA"/>
</dbReference>
<dbReference type="Proteomes" id="UP000321800">
    <property type="component" value="Unassembled WGS sequence"/>
</dbReference>
<dbReference type="AlphaFoldDB" id="A0A511FJD9"/>
<evidence type="ECO:0000313" key="3">
    <source>
        <dbReference type="Proteomes" id="UP000321800"/>
    </source>
</evidence>